<dbReference type="SUPFAM" id="SSF90123">
    <property type="entry name" value="ABC transporter transmembrane region"/>
    <property type="match status" value="1"/>
</dbReference>
<evidence type="ECO:0000256" key="3">
    <source>
        <dbReference type="ARBA" id="ARBA00022692"/>
    </source>
</evidence>
<feature type="transmembrane region" description="Helical" evidence="10">
    <location>
        <begin position="376"/>
        <end position="398"/>
    </location>
</feature>
<keyword evidence="3 10" id="KW-0812">Transmembrane</keyword>
<feature type="domain" description="Peptidase C39" evidence="13">
    <location>
        <begin position="1"/>
        <end position="124"/>
    </location>
</feature>
<dbReference type="CDD" id="cd18587">
    <property type="entry name" value="ABC_6TM_LapB_like"/>
    <property type="match status" value="1"/>
</dbReference>
<proteinExistence type="inferred from homology"/>
<evidence type="ECO:0000313" key="14">
    <source>
        <dbReference type="EMBL" id="SFK15514.1"/>
    </source>
</evidence>
<organism evidence="14 15">
    <name type="scientific">Pseudovibrio ascidiaceicola</name>
    <dbReference type="NCBI Taxonomy" id="285279"/>
    <lineage>
        <taxon>Bacteria</taxon>
        <taxon>Pseudomonadati</taxon>
        <taxon>Pseudomonadota</taxon>
        <taxon>Alphaproteobacteria</taxon>
        <taxon>Hyphomicrobiales</taxon>
        <taxon>Stappiaceae</taxon>
        <taxon>Pseudovibrio</taxon>
    </lineage>
</organism>
<feature type="transmembrane region" description="Helical" evidence="10">
    <location>
        <begin position="269"/>
        <end position="289"/>
    </location>
</feature>
<evidence type="ECO:0000259" key="11">
    <source>
        <dbReference type="PROSITE" id="PS50893"/>
    </source>
</evidence>
<dbReference type="PANTHER" id="PTHR43394:SF1">
    <property type="entry name" value="ATP-BINDING CASSETTE SUB-FAMILY B MEMBER 10, MITOCHONDRIAL"/>
    <property type="match status" value="1"/>
</dbReference>
<evidence type="ECO:0000256" key="6">
    <source>
        <dbReference type="ARBA" id="ARBA00022840"/>
    </source>
</evidence>
<comment type="similarity">
    <text evidence="2">Belongs to the ABC transporter superfamily.</text>
</comment>
<dbReference type="InterPro" id="IPR036640">
    <property type="entry name" value="ABC1_TM_sf"/>
</dbReference>
<feature type="transmembrane region" description="Helical" evidence="10">
    <location>
        <begin position="183"/>
        <end position="204"/>
    </location>
</feature>
<evidence type="ECO:0000256" key="8">
    <source>
        <dbReference type="ARBA" id="ARBA00023136"/>
    </source>
</evidence>
<evidence type="ECO:0000256" key="1">
    <source>
        <dbReference type="ARBA" id="ARBA00004651"/>
    </source>
</evidence>
<dbReference type="InterPro" id="IPR003593">
    <property type="entry name" value="AAA+_ATPase"/>
</dbReference>
<feature type="domain" description="ABC transporter" evidence="11">
    <location>
        <begin position="470"/>
        <end position="706"/>
    </location>
</feature>
<keyword evidence="4" id="KW-0547">Nucleotide-binding</keyword>
<dbReference type="InterPro" id="IPR027417">
    <property type="entry name" value="P-loop_NTPase"/>
</dbReference>
<reference evidence="14 15" key="1">
    <citation type="submission" date="2016-10" db="EMBL/GenBank/DDBJ databases">
        <authorList>
            <person name="Varghese N."/>
            <person name="Submissions S."/>
        </authorList>
    </citation>
    <scope>NUCLEOTIDE SEQUENCE [LARGE SCALE GENOMIC DNA]</scope>
    <source>
        <strain evidence="14 15">DSM 16392</strain>
    </source>
</reference>
<dbReference type="InterPro" id="IPR017871">
    <property type="entry name" value="ABC_transporter-like_CS"/>
</dbReference>
<sequence length="719" mass="79100">MHEVLDALLESVAYVSRAHGNFLSKTAVTAGLPLINGRLQLSQVEKASENCGLHANKQQLALSKISNSSLPCLLVFHDKALRLLVGYDAATRQAKLLDPLDLERPQYLSLDILQRAYSGYAILFSSLHARDSSGQVHQDNKHWFWSEFTRFWPDYGNVALGTLLINCLALASPLFIMNVYDRILPNFAVASLWALTIGVALALAGDSLLKVARSSILNSLGKKADQRLASKIFSHVQNIDFSAKTKSAGEYAGTVHDYEKLREFFSSTALIALLDFCFVGLFICILFFIVGPIAWIPLLAVPLVCLLNLAAQLPLERTVQASSLEGNKRQNILMETLSGHETVRALNAEAHMQSRWEQSVDRSSEILLQSRHWSNLAMVGTGHVQGMVSVLIIVWGVYQVEAGAVNMGGLIAAMMLSSRVLAPISSITNALVRFRQVLHSYRQLGDLLSQPTERKTGKATANLRHCRGEVQFQNVSFSYPLSEKASLTRCNFSIEPGDTIGLVGCVGSGKSTAGRLMSGLRYPSEGAVLIDGIDTRQFDPTDLRHFVGYLSQDNTLFQGTLRDNLCLGLPHLSNEEIEEVCHVTGLHSLVNKHPAGYNLIVGENGAALSGGQRQCVALARVLLRKPKILFLDEPSSQLDLSAEQRLLRGLRRYNNGSLTLIISTHRPSLLKLTNRLIALDQGRIIADGPSEEVKQSMQQPRLHEVPQPAQVPIEERLRA</sequence>
<dbReference type="Gene3D" id="3.90.70.10">
    <property type="entry name" value="Cysteine proteinases"/>
    <property type="match status" value="1"/>
</dbReference>
<dbReference type="InterPro" id="IPR039421">
    <property type="entry name" value="Type_1_exporter"/>
</dbReference>
<dbReference type="Pfam" id="PF00664">
    <property type="entry name" value="ABC_membrane"/>
    <property type="match status" value="1"/>
</dbReference>
<feature type="region of interest" description="Disordered" evidence="9">
    <location>
        <begin position="691"/>
        <end position="719"/>
    </location>
</feature>
<dbReference type="Gene3D" id="3.40.50.300">
    <property type="entry name" value="P-loop containing nucleotide triphosphate hydrolases"/>
    <property type="match status" value="1"/>
</dbReference>
<accession>A0A1I3X7I4</accession>
<comment type="caution">
    <text evidence="14">The sequence shown here is derived from an EMBL/GenBank/DDBJ whole genome shotgun (WGS) entry which is preliminary data.</text>
</comment>
<dbReference type="Pfam" id="PF00005">
    <property type="entry name" value="ABC_tran"/>
    <property type="match status" value="1"/>
</dbReference>
<feature type="domain" description="ABC transmembrane type-1" evidence="12">
    <location>
        <begin position="158"/>
        <end position="436"/>
    </location>
</feature>
<feature type="transmembrane region" description="Helical" evidence="10">
    <location>
        <begin position="295"/>
        <end position="315"/>
    </location>
</feature>
<evidence type="ECO:0000256" key="5">
    <source>
        <dbReference type="ARBA" id="ARBA00022801"/>
    </source>
</evidence>
<evidence type="ECO:0000256" key="2">
    <source>
        <dbReference type="ARBA" id="ARBA00005417"/>
    </source>
</evidence>
<dbReference type="NCBIfam" id="TIGR03375">
    <property type="entry name" value="type_I_sec_LssB"/>
    <property type="match status" value="1"/>
</dbReference>
<dbReference type="PROSITE" id="PS50929">
    <property type="entry name" value="ABC_TM1F"/>
    <property type="match status" value="1"/>
</dbReference>
<comment type="subcellular location">
    <subcellularLocation>
        <location evidence="1">Cell membrane</location>
        <topology evidence="1">Multi-pass membrane protein</topology>
    </subcellularLocation>
</comment>
<dbReference type="PROSITE" id="PS00211">
    <property type="entry name" value="ABC_TRANSPORTER_1"/>
    <property type="match status" value="1"/>
</dbReference>
<dbReference type="SMART" id="SM00382">
    <property type="entry name" value="AAA"/>
    <property type="match status" value="1"/>
</dbReference>
<dbReference type="GO" id="GO:0005524">
    <property type="term" value="F:ATP binding"/>
    <property type="evidence" value="ECO:0007669"/>
    <property type="project" value="UniProtKB-KW"/>
</dbReference>
<dbReference type="Gene3D" id="1.20.1560.10">
    <property type="entry name" value="ABC transporter type 1, transmembrane domain"/>
    <property type="match status" value="1"/>
</dbReference>
<dbReference type="EMBL" id="FOSK01000002">
    <property type="protein sequence ID" value="SFK15514.1"/>
    <property type="molecule type" value="Genomic_DNA"/>
</dbReference>
<keyword evidence="8 10" id="KW-0472">Membrane</keyword>
<evidence type="ECO:0000256" key="10">
    <source>
        <dbReference type="SAM" id="Phobius"/>
    </source>
</evidence>
<dbReference type="InterPro" id="IPR003439">
    <property type="entry name" value="ABC_transporter-like_ATP-bd"/>
</dbReference>
<evidence type="ECO:0000259" key="13">
    <source>
        <dbReference type="PROSITE" id="PS50990"/>
    </source>
</evidence>
<protein>
    <submittedName>
        <fullName evidence="14">ATP-binding cassette, subfamily C, LapB</fullName>
    </submittedName>
</protein>
<name>A0A1I3X7I4_9HYPH</name>
<evidence type="ECO:0000259" key="12">
    <source>
        <dbReference type="PROSITE" id="PS50929"/>
    </source>
</evidence>
<dbReference type="PROSITE" id="PS50893">
    <property type="entry name" value="ABC_TRANSPORTER_2"/>
    <property type="match status" value="1"/>
</dbReference>
<feature type="transmembrane region" description="Helical" evidence="10">
    <location>
        <begin position="158"/>
        <end position="177"/>
    </location>
</feature>
<dbReference type="SUPFAM" id="SSF52540">
    <property type="entry name" value="P-loop containing nucleoside triphosphate hydrolases"/>
    <property type="match status" value="1"/>
</dbReference>
<gene>
    <name evidence="14" type="ORF">SAMN04488518_102422</name>
</gene>
<dbReference type="InterPro" id="IPR011527">
    <property type="entry name" value="ABC1_TM_dom"/>
</dbReference>
<dbReference type="InterPro" id="IPR005074">
    <property type="entry name" value="Peptidase_C39"/>
</dbReference>
<keyword evidence="6 14" id="KW-0067">ATP-binding</keyword>
<dbReference type="InterPro" id="IPR017750">
    <property type="entry name" value="ATPase_T1SS"/>
</dbReference>
<dbReference type="Proteomes" id="UP000199598">
    <property type="component" value="Unassembled WGS sequence"/>
</dbReference>
<evidence type="ECO:0000256" key="7">
    <source>
        <dbReference type="ARBA" id="ARBA00022989"/>
    </source>
</evidence>
<evidence type="ECO:0000256" key="9">
    <source>
        <dbReference type="SAM" id="MobiDB-lite"/>
    </source>
</evidence>
<keyword evidence="7 10" id="KW-1133">Transmembrane helix</keyword>
<feature type="transmembrane region" description="Helical" evidence="10">
    <location>
        <begin position="410"/>
        <end position="432"/>
    </location>
</feature>
<evidence type="ECO:0000313" key="15">
    <source>
        <dbReference type="Proteomes" id="UP000199598"/>
    </source>
</evidence>
<evidence type="ECO:0000256" key="4">
    <source>
        <dbReference type="ARBA" id="ARBA00022741"/>
    </source>
</evidence>
<keyword evidence="5" id="KW-0378">Hydrolase</keyword>
<dbReference type="PANTHER" id="PTHR43394">
    <property type="entry name" value="ATP-DEPENDENT PERMEASE MDL1, MITOCHONDRIAL"/>
    <property type="match status" value="1"/>
</dbReference>
<dbReference type="PROSITE" id="PS50990">
    <property type="entry name" value="PEPTIDASE_C39"/>
    <property type="match status" value="1"/>
</dbReference>
<keyword evidence="15" id="KW-1185">Reference proteome</keyword>